<feature type="transmembrane region" description="Helical" evidence="1">
    <location>
        <begin position="6"/>
        <end position="36"/>
    </location>
</feature>
<keyword evidence="3" id="KW-1185">Reference proteome</keyword>
<keyword evidence="1" id="KW-0472">Membrane</keyword>
<evidence type="ECO:0000256" key="1">
    <source>
        <dbReference type="SAM" id="Phobius"/>
    </source>
</evidence>
<dbReference type="Proteomes" id="UP000233419">
    <property type="component" value="Chromosome"/>
</dbReference>
<keyword evidence="1" id="KW-0812">Transmembrane</keyword>
<feature type="transmembrane region" description="Helical" evidence="1">
    <location>
        <begin position="95"/>
        <end position="115"/>
    </location>
</feature>
<dbReference type="KEGG" id="msyr:CXP39_01210"/>
<reference evidence="2 3" key="1">
    <citation type="submission" date="2017-12" db="EMBL/GenBank/DDBJ databases">
        <title>Mesoplasma syrphidae YJS, Complete Genome.</title>
        <authorList>
            <person name="Knight T.F."/>
            <person name="Citino T."/>
            <person name="Rubinstein R."/>
            <person name="Neuschaefer Z."/>
        </authorList>
    </citation>
    <scope>NUCLEOTIDE SEQUENCE [LARGE SCALE GENOMIC DNA]</scope>
    <source>
        <strain evidence="2 3">YJS</strain>
    </source>
</reference>
<proteinExistence type="predicted"/>
<gene>
    <name evidence="2" type="ORF">CXP39_01210</name>
</gene>
<feature type="transmembrane region" description="Helical" evidence="1">
    <location>
        <begin position="57"/>
        <end position="83"/>
    </location>
</feature>
<dbReference type="EMBL" id="CP025257">
    <property type="protein sequence ID" value="AUF83423.1"/>
    <property type="molecule type" value="Genomic_DNA"/>
</dbReference>
<accession>A0A2K9BN04</accession>
<dbReference type="AlphaFoldDB" id="A0A2K9BN04"/>
<evidence type="ECO:0000313" key="3">
    <source>
        <dbReference type="Proteomes" id="UP000233419"/>
    </source>
</evidence>
<keyword evidence="1" id="KW-1133">Transmembrane helix</keyword>
<name>A0A2K9BN04_9MOLU</name>
<organism evidence="2 3">
    <name type="scientific">Mesoplasma syrphidae</name>
    <dbReference type="NCBI Taxonomy" id="225999"/>
    <lineage>
        <taxon>Bacteria</taxon>
        <taxon>Bacillati</taxon>
        <taxon>Mycoplasmatota</taxon>
        <taxon>Mollicutes</taxon>
        <taxon>Entomoplasmatales</taxon>
        <taxon>Entomoplasmataceae</taxon>
        <taxon>Mesoplasma</taxon>
    </lineage>
</organism>
<evidence type="ECO:0000313" key="2">
    <source>
        <dbReference type="EMBL" id="AUF83423.1"/>
    </source>
</evidence>
<protein>
    <recommendedName>
        <fullName evidence="4">Transmembrane protein</fullName>
    </recommendedName>
</protein>
<evidence type="ECO:0008006" key="4">
    <source>
        <dbReference type="Google" id="ProtNLM"/>
    </source>
</evidence>
<sequence>MTKKSFYLFLLLLISNFVSFFGFMFVCTVAFIFLNMIIQTTRFLLYKNKYLSFKKSFLTFILLMFIWTLTVLFIFGILCWISVSNSNIFKKYDLIFKYNMVPLTFLLFLINFAFFNKNNILQFQILDKFSFSSNKKSVVNEQQEFSLIFSATILYIQKITST</sequence>